<dbReference type="FunFam" id="2.30.39.10:FF:000014">
    <property type="entry name" value="Serpin family B member 9"/>
    <property type="match status" value="1"/>
</dbReference>
<keyword evidence="4" id="KW-0646">Protease inhibitor</keyword>
<dbReference type="AlphaFoldDB" id="S7PGJ5"/>
<sequence length="502" mass="57184">MMYQKSTFPFGYIEDLKCRVLELPYQGWDLSMIILLPDDIEDEATGLRKIEEQLTLEKLHEWTKPENLRSIKVNVYLPRFKLEESYNLNSHLASLEVPRLLLCLPCCPTLLLLQLRPSSQPPSTALRSLPLPLHPTPLANARFLLLLAQSCTHLRDYIRAVLELRALTDPQHLPGSEQPTLHFDAVKEIHSSFQSLNADINKRGAPYVLKLANRLYGEKSYEFLPAEFLASTQKMYGAELASVDFQRASEGARKVINEWVKGQTEGKIPELLAAGVVDNMTKLVLVNAIYFKGNWQEKFSKEATTDKPFRLNKKDTKTVKMMYQKSTFPFGYIEDLKCRVLELPYQGRDLSMVILLPDDIEDEATGLKKIEEQLTLEKLHEWTKPENLSSIEVNVHLPRFKLEESYNLNSHLVSLGIEDLFNSKADLSGMSRARDLFISKIVHKSFVEVNEEGTEAAAATAGIATFCMLMPEENFVADHPFIFFIRHNPSTNILFLGRLSSP</sequence>
<dbReference type="PROSITE" id="PS00284">
    <property type="entry name" value="SERPIN"/>
    <property type="match status" value="1"/>
</dbReference>
<dbReference type="Proteomes" id="UP000052978">
    <property type="component" value="Unassembled WGS sequence"/>
</dbReference>
<name>S7PGJ5_MYOBR</name>
<dbReference type="FunFam" id="2.30.39.10:FF:000001">
    <property type="entry name" value="Serpin family B member 2"/>
    <property type="match status" value="1"/>
</dbReference>
<evidence type="ECO:0000313" key="7">
    <source>
        <dbReference type="EMBL" id="EPQ09753.1"/>
    </source>
</evidence>
<evidence type="ECO:0000256" key="1">
    <source>
        <dbReference type="ARBA" id="ARBA00004496"/>
    </source>
</evidence>
<comment type="subcellular location">
    <subcellularLocation>
        <location evidence="1">Cytoplasm</location>
    </subcellularLocation>
</comment>
<comment type="similarity">
    <text evidence="2">Belongs to the serpin family. Ov-serpin subfamily.</text>
</comment>
<feature type="domain" description="Serpin" evidence="6">
    <location>
        <begin position="152"/>
        <end position="502"/>
    </location>
</feature>
<proteinExistence type="inferred from homology"/>
<gene>
    <name evidence="7" type="ORF">D623_10020341</name>
</gene>
<dbReference type="GO" id="GO:0032691">
    <property type="term" value="P:negative regulation of interleukin-1 beta production"/>
    <property type="evidence" value="ECO:0007669"/>
    <property type="project" value="TreeGrafter"/>
</dbReference>
<accession>S7PGJ5</accession>
<dbReference type="Gene3D" id="3.30.497.10">
    <property type="entry name" value="Antithrombin, subunit I, domain 2"/>
    <property type="match status" value="1"/>
</dbReference>
<evidence type="ECO:0000256" key="4">
    <source>
        <dbReference type="ARBA" id="ARBA00022690"/>
    </source>
</evidence>
<dbReference type="InterPro" id="IPR023795">
    <property type="entry name" value="Serpin_CS"/>
</dbReference>
<keyword evidence="3" id="KW-0963">Cytoplasm</keyword>
<dbReference type="Gene3D" id="2.30.39.10">
    <property type="entry name" value="Alpha-1-antitrypsin, domain 1"/>
    <property type="match status" value="2"/>
</dbReference>
<keyword evidence="5" id="KW-0722">Serine protease inhibitor</keyword>
<dbReference type="InterPro" id="IPR042178">
    <property type="entry name" value="Serpin_sf_1"/>
</dbReference>
<evidence type="ECO:0000256" key="3">
    <source>
        <dbReference type="ARBA" id="ARBA00022490"/>
    </source>
</evidence>
<keyword evidence="8" id="KW-1185">Reference proteome</keyword>
<dbReference type="InterPro" id="IPR023796">
    <property type="entry name" value="Serpin_dom"/>
</dbReference>
<organism evidence="7 8">
    <name type="scientific">Myotis brandtii</name>
    <name type="common">Brandt's bat</name>
    <dbReference type="NCBI Taxonomy" id="109478"/>
    <lineage>
        <taxon>Eukaryota</taxon>
        <taxon>Metazoa</taxon>
        <taxon>Chordata</taxon>
        <taxon>Craniata</taxon>
        <taxon>Vertebrata</taxon>
        <taxon>Euteleostomi</taxon>
        <taxon>Mammalia</taxon>
        <taxon>Eutheria</taxon>
        <taxon>Laurasiatheria</taxon>
        <taxon>Chiroptera</taxon>
        <taxon>Yangochiroptera</taxon>
        <taxon>Vespertilionidae</taxon>
        <taxon>Myotis</taxon>
    </lineage>
</organism>
<dbReference type="SMART" id="SM00093">
    <property type="entry name" value="SERPIN"/>
    <property type="match status" value="1"/>
</dbReference>
<evidence type="ECO:0000313" key="8">
    <source>
        <dbReference type="Proteomes" id="UP000052978"/>
    </source>
</evidence>
<evidence type="ECO:0000256" key="2">
    <source>
        <dbReference type="ARBA" id="ARBA00006426"/>
    </source>
</evidence>
<dbReference type="InterPro" id="IPR042185">
    <property type="entry name" value="Serpin_sf_2"/>
</dbReference>
<dbReference type="eggNOG" id="KOG2392">
    <property type="taxonomic scope" value="Eukaryota"/>
</dbReference>
<dbReference type="Pfam" id="PF00079">
    <property type="entry name" value="Serpin"/>
    <property type="match status" value="2"/>
</dbReference>
<dbReference type="InterPro" id="IPR000215">
    <property type="entry name" value="Serpin_fam"/>
</dbReference>
<dbReference type="GO" id="GO:0005615">
    <property type="term" value="C:extracellular space"/>
    <property type="evidence" value="ECO:0007669"/>
    <property type="project" value="InterPro"/>
</dbReference>
<dbReference type="PANTHER" id="PTHR11461:SF180">
    <property type="entry name" value="LEUKOCYTE ELASTASE INHIBITOR"/>
    <property type="match status" value="1"/>
</dbReference>
<dbReference type="PANTHER" id="PTHR11461">
    <property type="entry name" value="SERINE PROTEASE INHIBITOR, SERPIN"/>
    <property type="match status" value="1"/>
</dbReference>
<reference evidence="7 8" key="1">
    <citation type="journal article" date="2013" name="Nat. Commun.">
        <title>Genome analysis reveals insights into physiology and longevity of the Brandt's bat Myotis brandtii.</title>
        <authorList>
            <person name="Seim I."/>
            <person name="Fang X."/>
            <person name="Xiong Z."/>
            <person name="Lobanov A.V."/>
            <person name="Huang Z."/>
            <person name="Ma S."/>
            <person name="Feng Y."/>
            <person name="Turanov A.A."/>
            <person name="Zhu Y."/>
            <person name="Lenz T.L."/>
            <person name="Gerashchenko M.V."/>
            <person name="Fan D."/>
            <person name="Hee Yim S."/>
            <person name="Yao X."/>
            <person name="Jordan D."/>
            <person name="Xiong Y."/>
            <person name="Ma Y."/>
            <person name="Lyapunov A.N."/>
            <person name="Chen G."/>
            <person name="Kulakova O.I."/>
            <person name="Sun Y."/>
            <person name="Lee S.G."/>
            <person name="Bronson R.T."/>
            <person name="Moskalev A.A."/>
            <person name="Sunyaev S.R."/>
            <person name="Zhang G."/>
            <person name="Krogh A."/>
            <person name="Wang J."/>
            <person name="Gladyshev V.N."/>
        </authorList>
    </citation>
    <scope>NUCLEOTIDE SEQUENCE [LARGE SCALE GENOMIC DNA]</scope>
</reference>
<dbReference type="GO" id="GO:0005737">
    <property type="term" value="C:cytoplasm"/>
    <property type="evidence" value="ECO:0007669"/>
    <property type="project" value="UniProtKB-SubCell"/>
</dbReference>
<dbReference type="SUPFAM" id="SSF56574">
    <property type="entry name" value="Serpins"/>
    <property type="match status" value="2"/>
</dbReference>
<dbReference type="EMBL" id="KE162837">
    <property type="protein sequence ID" value="EPQ09753.1"/>
    <property type="molecule type" value="Genomic_DNA"/>
</dbReference>
<protein>
    <submittedName>
        <fullName evidence="7">Leukocyte elastase inhibitor</fullName>
    </submittedName>
</protein>
<dbReference type="MEROPS" id="I04.006"/>
<dbReference type="GO" id="GO:0004867">
    <property type="term" value="F:serine-type endopeptidase inhibitor activity"/>
    <property type="evidence" value="ECO:0007669"/>
    <property type="project" value="UniProtKB-KW"/>
</dbReference>
<evidence type="ECO:0000256" key="5">
    <source>
        <dbReference type="ARBA" id="ARBA00022900"/>
    </source>
</evidence>
<dbReference type="InterPro" id="IPR036186">
    <property type="entry name" value="Serpin_sf"/>
</dbReference>
<evidence type="ECO:0000259" key="6">
    <source>
        <dbReference type="SMART" id="SM00093"/>
    </source>
</evidence>